<reference evidence="2 4" key="1">
    <citation type="journal article" date="2014" name="BMC Genomics">
        <title>Genome sequence of Anopheles sinensis provides insight into genetics basis of mosquito competence for malaria parasites.</title>
        <authorList>
            <person name="Zhou D."/>
            <person name="Zhang D."/>
            <person name="Ding G."/>
            <person name="Shi L."/>
            <person name="Hou Q."/>
            <person name="Ye Y."/>
            <person name="Xu Y."/>
            <person name="Zhou H."/>
            <person name="Xiong C."/>
            <person name="Li S."/>
            <person name="Yu J."/>
            <person name="Hong S."/>
            <person name="Yu X."/>
            <person name="Zou P."/>
            <person name="Chen C."/>
            <person name="Chang X."/>
            <person name="Wang W."/>
            <person name="Lv Y."/>
            <person name="Sun Y."/>
            <person name="Ma L."/>
            <person name="Shen B."/>
            <person name="Zhu C."/>
        </authorList>
    </citation>
    <scope>NUCLEOTIDE SEQUENCE [LARGE SCALE GENOMIC DNA]</scope>
</reference>
<gene>
    <name evidence="2" type="ORF">ZHAS_00005792</name>
</gene>
<dbReference type="EMBL" id="KE524947">
    <property type="protein sequence ID" value="KFB38429.1"/>
    <property type="molecule type" value="Genomic_DNA"/>
</dbReference>
<name>A0A084VKD5_ANOSI</name>
<dbReference type="STRING" id="74873.A0A084VKD5"/>
<reference evidence="3" key="2">
    <citation type="submission" date="2020-05" db="UniProtKB">
        <authorList>
            <consortium name="EnsemblMetazoa"/>
        </authorList>
    </citation>
    <scope>IDENTIFICATION</scope>
</reference>
<feature type="transmembrane region" description="Helical" evidence="1">
    <location>
        <begin position="105"/>
        <end position="124"/>
    </location>
</feature>
<keyword evidence="1" id="KW-1133">Transmembrane helix</keyword>
<sequence>MGRGGAYFEWNYFRFPNFSQKDKKKESYTFSSLKRSSNRSISPGSSPKSKANISLLDVRNIIDVIARRGPYTHQHLAPIQRCLMFSFIFHFAFHTPQVSFFLSSYVVPLSLISFLYMGMLVRLWKGAPGGRASAESR</sequence>
<evidence type="ECO:0000313" key="3">
    <source>
        <dbReference type="EnsemblMetazoa" id="ASIC005792-PA"/>
    </source>
</evidence>
<proteinExistence type="predicted"/>
<evidence type="ECO:0000256" key="1">
    <source>
        <dbReference type="SAM" id="Phobius"/>
    </source>
</evidence>
<dbReference type="AlphaFoldDB" id="A0A084VKD5"/>
<evidence type="ECO:0000313" key="2">
    <source>
        <dbReference type="EMBL" id="KFB38429.1"/>
    </source>
</evidence>
<evidence type="ECO:0000313" key="4">
    <source>
        <dbReference type="Proteomes" id="UP000030765"/>
    </source>
</evidence>
<dbReference type="EMBL" id="ATLV01014180">
    <property type="status" value="NOT_ANNOTATED_CDS"/>
    <property type="molecule type" value="Genomic_DNA"/>
</dbReference>
<protein>
    <submittedName>
        <fullName evidence="2 3">Uncharacterized protein</fullName>
    </submittedName>
</protein>
<keyword evidence="4" id="KW-1185">Reference proteome</keyword>
<dbReference type="Proteomes" id="UP000030765">
    <property type="component" value="Unassembled WGS sequence"/>
</dbReference>
<keyword evidence="1" id="KW-0472">Membrane</keyword>
<keyword evidence="1" id="KW-0812">Transmembrane</keyword>
<dbReference type="VEuPathDB" id="VectorBase:ASIC005792"/>
<dbReference type="EnsemblMetazoa" id="ASIC005792-RA">
    <property type="protein sequence ID" value="ASIC005792-PA"/>
    <property type="gene ID" value="ASIC005792"/>
</dbReference>
<organism evidence="2">
    <name type="scientific">Anopheles sinensis</name>
    <name type="common">Mosquito</name>
    <dbReference type="NCBI Taxonomy" id="74873"/>
    <lineage>
        <taxon>Eukaryota</taxon>
        <taxon>Metazoa</taxon>
        <taxon>Ecdysozoa</taxon>
        <taxon>Arthropoda</taxon>
        <taxon>Hexapoda</taxon>
        <taxon>Insecta</taxon>
        <taxon>Pterygota</taxon>
        <taxon>Neoptera</taxon>
        <taxon>Endopterygota</taxon>
        <taxon>Diptera</taxon>
        <taxon>Nematocera</taxon>
        <taxon>Culicoidea</taxon>
        <taxon>Culicidae</taxon>
        <taxon>Anophelinae</taxon>
        <taxon>Anopheles</taxon>
    </lineage>
</organism>
<accession>A0A084VKD5</accession>